<dbReference type="Proteomes" id="UP001163223">
    <property type="component" value="Chromosome"/>
</dbReference>
<organism evidence="1 2">
    <name type="scientific">Antarcticirhabdus aurantiaca</name>
    <dbReference type="NCBI Taxonomy" id="2606717"/>
    <lineage>
        <taxon>Bacteria</taxon>
        <taxon>Pseudomonadati</taxon>
        <taxon>Pseudomonadota</taxon>
        <taxon>Alphaproteobacteria</taxon>
        <taxon>Hyphomicrobiales</taxon>
        <taxon>Aurantimonadaceae</taxon>
        <taxon>Antarcticirhabdus</taxon>
    </lineage>
</organism>
<protein>
    <submittedName>
        <fullName evidence="1">Uncharacterized protein</fullName>
    </submittedName>
</protein>
<proteinExistence type="predicted"/>
<dbReference type="EMBL" id="CP113520">
    <property type="protein sequence ID" value="WAJ27038.1"/>
    <property type="molecule type" value="Genomic_DNA"/>
</dbReference>
<accession>A0ACD4NJQ1</accession>
<reference evidence="1" key="1">
    <citation type="submission" date="2022-11" db="EMBL/GenBank/DDBJ databases">
        <title>beta-Carotene-producing bacterium, Jeongeuplla avenae sp. nov., alleviates the salt stress of Arabidopsis seedlings.</title>
        <authorList>
            <person name="Jiang L."/>
            <person name="Lee J."/>
        </authorList>
    </citation>
    <scope>NUCLEOTIDE SEQUENCE</scope>
    <source>
        <strain evidence="1">DY_R2A_6</strain>
    </source>
</reference>
<name>A0ACD4NJQ1_9HYPH</name>
<evidence type="ECO:0000313" key="2">
    <source>
        <dbReference type="Proteomes" id="UP001163223"/>
    </source>
</evidence>
<keyword evidence="2" id="KW-1185">Reference proteome</keyword>
<gene>
    <name evidence="1" type="ORF">OXU80_19525</name>
</gene>
<sequence>MIQTGLFFILGLLTASFVALLLAPLVWRKAQRLAFREYRAEIPASAREIRAEIDAVRAEAAVEIRRQDVLAAKIREKAARERAEAGRVLSENGELRARLRLVDDRVALLEDEVAQERERLRLAAEDIARLEDALAAARSEADAEAEERAILTERYRDLAALADEREAALEAMRTRKERSGSLFTARSEADAPARRALPDRGTFSRAGADARLKERVSAVVRRDVPQGAATPASKPEAGPAAALASLKADLSARDMTAAELAENGIRARIDDIAAHVVRLTAEREGTASPVRKILDGQEGDGGSALADRIRGGR</sequence>
<evidence type="ECO:0000313" key="1">
    <source>
        <dbReference type="EMBL" id="WAJ27038.1"/>
    </source>
</evidence>